<comment type="catalytic activity">
    <reaction evidence="9">
        <text>a ubiquinone + NADH + 5 H(+)(in) = a ubiquinol + NAD(+) + 4 H(+)(out)</text>
        <dbReference type="Rhea" id="RHEA:29091"/>
        <dbReference type="Rhea" id="RHEA-COMP:9565"/>
        <dbReference type="Rhea" id="RHEA-COMP:9566"/>
        <dbReference type="ChEBI" id="CHEBI:15378"/>
        <dbReference type="ChEBI" id="CHEBI:16389"/>
        <dbReference type="ChEBI" id="CHEBI:17976"/>
        <dbReference type="ChEBI" id="CHEBI:57540"/>
        <dbReference type="ChEBI" id="CHEBI:57945"/>
        <dbReference type="EC" id="7.1.1.2"/>
    </reaction>
</comment>
<feature type="transmembrane region" description="Helical" evidence="10">
    <location>
        <begin position="96"/>
        <end position="120"/>
    </location>
</feature>
<feature type="transmembrane region" description="Helical" evidence="10">
    <location>
        <begin position="268"/>
        <end position="289"/>
    </location>
</feature>
<organism evidence="11">
    <name type="scientific">Tetranychus phaselus</name>
    <name type="common">Spider mite</name>
    <dbReference type="NCBI Taxonomy" id="381747"/>
    <lineage>
        <taxon>Eukaryota</taxon>
        <taxon>Metazoa</taxon>
        <taxon>Ecdysozoa</taxon>
        <taxon>Arthropoda</taxon>
        <taxon>Chelicerata</taxon>
        <taxon>Arachnida</taxon>
        <taxon>Acari</taxon>
        <taxon>Acariformes</taxon>
        <taxon>Trombidiformes</taxon>
        <taxon>Prostigmata</taxon>
        <taxon>Eleutherengona</taxon>
        <taxon>Raphignathae</taxon>
        <taxon>Tetranychoidea</taxon>
        <taxon>Tetranychidae</taxon>
        <taxon>Tetranychus</taxon>
    </lineage>
</organism>
<evidence type="ECO:0000256" key="1">
    <source>
        <dbReference type="ARBA" id="ARBA00004141"/>
    </source>
</evidence>
<dbReference type="PANTHER" id="PTHR11432">
    <property type="entry name" value="NADH DEHYDROGENASE SUBUNIT 1"/>
    <property type="match status" value="1"/>
</dbReference>
<dbReference type="CTD" id="4535"/>
<name>A0A075XA53_TETPE</name>
<evidence type="ECO:0000256" key="7">
    <source>
        <dbReference type="ARBA" id="ARBA00023136"/>
    </source>
</evidence>
<keyword evidence="4" id="KW-0813">Transport</keyword>
<proteinExistence type="inferred from homology"/>
<dbReference type="RefSeq" id="YP_009051524.1">
    <property type="nucleotide sequence ID" value="NC_024679.1"/>
</dbReference>
<evidence type="ECO:0000256" key="9">
    <source>
        <dbReference type="RuleBase" id="RU000473"/>
    </source>
</evidence>
<keyword evidence="7 10" id="KW-0472">Membrane</keyword>
<keyword evidence="5 8" id="KW-0812">Transmembrane</keyword>
<evidence type="ECO:0000256" key="4">
    <source>
        <dbReference type="ARBA" id="ARBA00022448"/>
    </source>
</evidence>
<feature type="transmembrane region" description="Helical" evidence="10">
    <location>
        <begin position="208"/>
        <end position="231"/>
    </location>
</feature>
<evidence type="ECO:0000256" key="2">
    <source>
        <dbReference type="ARBA" id="ARBA00010535"/>
    </source>
</evidence>
<dbReference type="GO" id="GO:0005743">
    <property type="term" value="C:mitochondrial inner membrane"/>
    <property type="evidence" value="ECO:0007669"/>
    <property type="project" value="UniProtKB-SubCell"/>
</dbReference>
<keyword evidence="6 10" id="KW-1133">Transmembrane helix</keyword>
<gene>
    <name evidence="11" type="primary">ND1</name>
</gene>
<feature type="transmembrane region" description="Helical" evidence="10">
    <location>
        <begin position="132"/>
        <end position="155"/>
    </location>
</feature>
<evidence type="ECO:0000256" key="5">
    <source>
        <dbReference type="ARBA" id="ARBA00022692"/>
    </source>
</evidence>
<accession>A0A075XA53</accession>
<evidence type="ECO:0000313" key="11">
    <source>
        <dbReference type="EMBL" id="AIH15685.1"/>
    </source>
</evidence>
<reference evidence="11" key="1">
    <citation type="journal article" date="2014" name="PLoS ONE">
        <title>The complete mitochondrial genomes of six species of tetranychus provide insights into the phylogeny and evolution of spider mites.</title>
        <authorList>
            <person name="Chen D.S."/>
            <person name="Jin P.Y."/>
            <person name="Zhang K.J."/>
            <person name="Ding X.L."/>
            <person name="Yang S.X."/>
            <person name="Ju J.F."/>
            <person name="Zhao J.Y."/>
            <person name="Hong X.Y."/>
        </authorList>
    </citation>
    <scope>NUCLEOTIDE SEQUENCE</scope>
</reference>
<dbReference type="GO" id="GO:0003954">
    <property type="term" value="F:NADH dehydrogenase activity"/>
    <property type="evidence" value="ECO:0007669"/>
    <property type="project" value="TreeGrafter"/>
</dbReference>
<keyword evidence="9 11" id="KW-0496">Mitochondrion</keyword>
<comment type="subcellular location">
    <subcellularLocation>
        <location evidence="1">Membrane</location>
        <topology evidence="1">Multi-pass membrane protein</topology>
    </subcellularLocation>
    <subcellularLocation>
        <location evidence="8">Mitochondrion inner membrane</location>
        <topology evidence="8">Multi-pass membrane protein</topology>
    </subcellularLocation>
</comment>
<protein>
    <recommendedName>
        <fullName evidence="3 9">NADH-ubiquinone oxidoreductase chain 1</fullName>
        <ecNumber evidence="9">7.1.1.2</ecNumber>
    </recommendedName>
</protein>
<dbReference type="GO" id="GO:0008137">
    <property type="term" value="F:NADH dehydrogenase (ubiquinone) activity"/>
    <property type="evidence" value="ECO:0007669"/>
    <property type="project" value="UniProtKB-EC"/>
</dbReference>
<feature type="transmembrane region" description="Helical" evidence="10">
    <location>
        <begin position="68"/>
        <end position="90"/>
    </location>
</feature>
<dbReference type="Pfam" id="PF00146">
    <property type="entry name" value="NADHdh"/>
    <property type="match status" value="1"/>
</dbReference>
<dbReference type="InterPro" id="IPR001694">
    <property type="entry name" value="NADH_UbQ_OxRdtase_su1/FPO"/>
</dbReference>
<dbReference type="EC" id="7.1.1.2" evidence="9"/>
<sequence>MIFMEFLLMFFLLLSIMFITLMERKILGVLNYRKSPNFFFMNSFFQSLMDFIKLLTKKVLKLNFILKNYWILMIFFGVIMFFLISLNYPFNNSISYFYMNFFFFFMIYSLMAFFFLLLSYSSNSFFSILSMFRVLTQIISYEVGLMFLFFFPLIMMNVFNFYFYFFFNSLVVLFSLVYLYLLILVAMSEMNRLPFDFLESETELVSGFNIEYMSSLFSFIFLIEYGFFLYMMVLLNFFFFLNDFFVMMMIFFVIWTRSFLPRFRYDKMLYYFWKEIVMLIMYLYLFILLF</sequence>
<dbReference type="GO" id="GO:0009060">
    <property type="term" value="P:aerobic respiration"/>
    <property type="evidence" value="ECO:0007669"/>
    <property type="project" value="TreeGrafter"/>
</dbReference>
<dbReference type="GeneID" id="20006217"/>
<evidence type="ECO:0000256" key="8">
    <source>
        <dbReference type="RuleBase" id="RU000471"/>
    </source>
</evidence>
<evidence type="ECO:0000256" key="3">
    <source>
        <dbReference type="ARBA" id="ARBA00021009"/>
    </source>
</evidence>
<evidence type="ECO:0000256" key="6">
    <source>
        <dbReference type="ARBA" id="ARBA00022989"/>
    </source>
</evidence>
<geneLocation type="mitochondrion" evidence="11"/>
<dbReference type="EMBL" id="KJ729020">
    <property type="protein sequence ID" value="AIH15685.1"/>
    <property type="molecule type" value="Genomic_DNA"/>
</dbReference>
<evidence type="ECO:0000256" key="10">
    <source>
        <dbReference type="SAM" id="Phobius"/>
    </source>
</evidence>
<keyword evidence="8" id="KW-0520">NAD</keyword>
<dbReference type="AlphaFoldDB" id="A0A075XA53"/>
<feature type="transmembrane region" description="Helical" evidence="10">
    <location>
        <begin position="237"/>
        <end position="256"/>
    </location>
</feature>
<dbReference type="PANTHER" id="PTHR11432:SF3">
    <property type="entry name" value="NADH-UBIQUINONE OXIDOREDUCTASE CHAIN 1"/>
    <property type="match status" value="1"/>
</dbReference>
<feature type="transmembrane region" description="Helical" evidence="10">
    <location>
        <begin position="161"/>
        <end position="187"/>
    </location>
</feature>
<comment type="similarity">
    <text evidence="2 8">Belongs to the complex I subunit 1 family.</text>
</comment>
<keyword evidence="9" id="KW-0830">Ubiquinone</keyword>